<evidence type="ECO:0000256" key="2">
    <source>
        <dbReference type="ARBA" id="ARBA00004409"/>
    </source>
</evidence>
<evidence type="ECO:0000256" key="11">
    <source>
        <dbReference type="ARBA" id="ARBA00037962"/>
    </source>
</evidence>
<evidence type="ECO:0000256" key="9">
    <source>
        <dbReference type="ARBA" id="ARBA00023054"/>
    </source>
</evidence>
<accession>A0AAW2MCD9</accession>
<keyword evidence="8" id="KW-0333">Golgi apparatus</keyword>
<reference evidence="15" key="2">
    <citation type="journal article" date="2024" name="Plant">
        <title>Genomic evolution and insights into agronomic trait innovations of Sesamum species.</title>
        <authorList>
            <person name="Miao H."/>
            <person name="Wang L."/>
            <person name="Qu L."/>
            <person name="Liu H."/>
            <person name="Sun Y."/>
            <person name="Le M."/>
            <person name="Wang Q."/>
            <person name="Wei S."/>
            <person name="Zheng Y."/>
            <person name="Lin W."/>
            <person name="Duan Y."/>
            <person name="Cao H."/>
            <person name="Xiong S."/>
            <person name="Wang X."/>
            <person name="Wei L."/>
            <person name="Li C."/>
            <person name="Ma Q."/>
            <person name="Ju M."/>
            <person name="Zhao R."/>
            <person name="Li G."/>
            <person name="Mu C."/>
            <person name="Tian Q."/>
            <person name="Mei H."/>
            <person name="Zhang T."/>
            <person name="Gao T."/>
            <person name="Zhang H."/>
        </authorList>
    </citation>
    <scope>NUCLEOTIDE SEQUENCE</scope>
    <source>
        <strain evidence="15">KEN8</strain>
    </source>
</reference>
<proteinExistence type="inferred from homology"/>
<keyword evidence="9" id="KW-0175">Coiled coil</keyword>
<dbReference type="FunFam" id="1.20.5.110:FF:000056">
    <property type="entry name" value="Bet1-like protein At4g14600"/>
    <property type="match status" value="1"/>
</dbReference>
<keyword evidence="3" id="KW-0813">Transport</keyword>
<evidence type="ECO:0000256" key="13">
    <source>
        <dbReference type="SAM" id="MobiDB-lite"/>
    </source>
</evidence>
<evidence type="ECO:0000256" key="10">
    <source>
        <dbReference type="ARBA" id="ARBA00023136"/>
    </source>
</evidence>
<evidence type="ECO:0000256" key="7">
    <source>
        <dbReference type="ARBA" id="ARBA00022989"/>
    </source>
</evidence>
<evidence type="ECO:0000259" key="14">
    <source>
        <dbReference type="PROSITE" id="PS50192"/>
    </source>
</evidence>
<dbReference type="PROSITE" id="PS50192">
    <property type="entry name" value="T_SNARE"/>
    <property type="match status" value="1"/>
</dbReference>
<keyword evidence="6" id="KW-0653">Protein transport</keyword>
<keyword evidence="10" id="KW-0472">Membrane</keyword>
<evidence type="ECO:0000256" key="1">
    <source>
        <dbReference type="ARBA" id="ARBA00004163"/>
    </source>
</evidence>
<comment type="subcellular location">
    <subcellularLocation>
        <location evidence="1">Endoplasmic reticulum membrane</location>
        <topology evidence="1">Single-pass type IV membrane protein</topology>
    </subcellularLocation>
    <subcellularLocation>
        <location evidence="2">Golgi apparatus membrane</location>
        <topology evidence="2">Single-pass type IV membrane protein</topology>
    </subcellularLocation>
</comment>
<dbReference type="InterPro" id="IPR000727">
    <property type="entry name" value="T_SNARE_dom"/>
</dbReference>
<dbReference type="GO" id="GO:0000139">
    <property type="term" value="C:Golgi membrane"/>
    <property type="evidence" value="ECO:0007669"/>
    <property type="project" value="UniProtKB-SubCell"/>
</dbReference>
<evidence type="ECO:0000313" key="15">
    <source>
        <dbReference type="EMBL" id="KAL0328058.1"/>
    </source>
</evidence>
<gene>
    <name evidence="15" type="ORF">Scaly_2238400</name>
</gene>
<dbReference type="Gene3D" id="1.20.5.110">
    <property type="match status" value="1"/>
</dbReference>
<comment type="caution">
    <text evidence="15">The sequence shown here is derived from an EMBL/GenBank/DDBJ whole genome shotgun (WGS) entry which is preliminary data.</text>
</comment>
<organism evidence="15">
    <name type="scientific">Sesamum calycinum</name>
    <dbReference type="NCBI Taxonomy" id="2727403"/>
    <lineage>
        <taxon>Eukaryota</taxon>
        <taxon>Viridiplantae</taxon>
        <taxon>Streptophyta</taxon>
        <taxon>Embryophyta</taxon>
        <taxon>Tracheophyta</taxon>
        <taxon>Spermatophyta</taxon>
        <taxon>Magnoliopsida</taxon>
        <taxon>eudicotyledons</taxon>
        <taxon>Gunneridae</taxon>
        <taxon>Pentapetalae</taxon>
        <taxon>asterids</taxon>
        <taxon>lamiids</taxon>
        <taxon>Lamiales</taxon>
        <taxon>Pedaliaceae</taxon>
        <taxon>Sesamum</taxon>
    </lineage>
</organism>
<reference evidence="15" key="1">
    <citation type="submission" date="2020-06" db="EMBL/GenBank/DDBJ databases">
        <authorList>
            <person name="Li T."/>
            <person name="Hu X."/>
            <person name="Zhang T."/>
            <person name="Song X."/>
            <person name="Zhang H."/>
            <person name="Dai N."/>
            <person name="Sheng W."/>
            <person name="Hou X."/>
            <person name="Wei L."/>
        </authorList>
    </citation>
    <scope>NUCLEOTIDE SEQUENCE</scope>
    <source>
        <strain evidence="15">KEN8</strain>
        <tissue evidence="15">Leaf</tissue>
    </source>
</reference>
<dbReference type="SUPFAM" id="SSF58038">
    <property type="entry name" value="SNARE fusion complex"/>
    <property type="match status" value="1"/>
</dbReference>
<feature type="domain" description="T-SNARE coiled-coil homology" evidence="14">
    <location>
        <begin position="90"/>
        <end position="152"/>
    </location>
</feature>
<feature type="region of interest" description="Disordered" evidence="13">
    <location>
        <begin position="181"/>
        <end position="200"/>
    </location>
</feature>
<evidence type="ECO:0000256" key="3">
    <source>
        <dbReference type="ARBA" id="ARBA00022448"/>
    </source>
</evidence>
<evidence type="ECO:0000256" key="5">
    <source>
        <dbReference type="ARBA" id="ARBA00022824"/>
    </source>
</evidence>
<evidence type="ECO:0000256" key="4">
    <source>
        <dbReference type="ARBA" id="ARBA00022692"/>
    </source>
</evidence>
<dbReference type="AlphaFoldDB" id="A0AAW2MCD9"/>
<keyword evidence="7" id="KW-1133">Transmembrane helix</keyword>
<keyword evidence="4" id="KW-0812">Transmembrane</keyword>
<comment type="similarity">
    <text evidence="11">Belongs to the BET1 family.</text>
</comment>
<protein>
    <submittedName>
        <fullName evidence="15">Bet1-like protein</fullName>
    </submittedName>
</protein>
<name>A0AAW2MCD9_9LAMI</name>
<dbReference type="GO" id="GO:0015031">
    <property type="term" value="P:protein transport"/>
    <property type="evidence" value="ECO:0007669"/>
    <property type="project" value="UniProtKB-KW"/>
</dbReference>
<keyword evidence="5" id="KW-0256">Endoplasmic reticulum</keyword>
<dbReference type="PANTHER" id="PTHR12791">
    <property type="entry name" value="GOLGI SNARE BET1-RELATED"/>
    <property type="match status" value="1"/>
</dbReference>
<evidence type="ECO:0000256" key="12">
    <source>
        <dbReference type="ARBA" id="ARBA00060029"/>
    </source>
</evidence>
<feature type="compositionally biased region" description="Low complexity" evidence="13">
    <location>
        <begin position="185"/>
        <end position="200"/>
    </location>
</feature>
<dbReference type="CDD" id="cd15841">
    <property type="entry name" value="SNARE_Qc"/>
    <property type="match status" value="1"/>
</dbReference>
<dbReference type="GO" id="GO:0005789">
    <property type="term" value="C:endoplasmic reticulum membrane"/>
    <property type="evidence" value="ECO:0007669"/>
    <property type="project" value="UniProtKB-SubCell"/>
</dbReference>
<dbReference type="EMBL" id="JACGWM010000014">
    <property type="protein sequence ID" value="KAL0328058.1"/>
    <property type="molecule type" value="Genomic_DNA"/>
</dbReference>
<comment type="function">
    <text evidence="12">Required for vesicular transport from the ER to the Golgi complex. Functions as a SNARE associated with ER-derived vesicles.</text>
</comment>
<evidence type="ECO:0000256" key="6">
    <source>
        <dbReference type="ARBA" id="ARBA00022927"/>
    </source>
</evidence>
<sequence length="285" mass="32191">MNMEDNKDMQEIIKVHINRKLIEPSLYLYSIDFLRPNMVTFNKVNAATREAPLVLPLSEDEISTRRTLDTREGLSTRSAAYGGYSDEVQVRIDPDFDDEVTGLRKQVRRLRDVAQEIETEAKFQNDFLNQLQMTLIKAQAGMKNNMRRLNKSIIREGSSHVMHSHGEKSSVVVTVSYFEGSQTNSPSSRGVNESSSSRARPFLVSSSSSSIVGVRARARARARRAYTDRARARTRDLCNKLELELELDVTSSSSSSSCRAVELELELPTVRRRNNGKTGQSTSRR</sequence>
<evidence type="ECO:0000256" key="8">
    <source>
        <dbReference type="ARBA" id="ARBA00023034"/>
    </source>
</evidence>